<gene>
    <name evidence="3" type="ORF">C8D85_0316</name>
</gene>
<protein>
    <recommendedName>
        <fullName evidence="2">Transcriptional regulator SutA RNAP-binding domain-containing protein</fullName>
    </recommendedName>
</protein>
<accession>A0A4R6XBS0</accession>
<feature type="region of interest" description="Disordered" evidence="1">
    <location>
        <begin position="69"/>
        <end position="93"/>
    </location>
</feature>
<proteinExistence type="predicted"/>
<comment type="caution">
    <text evidence="3">The sequence shown here is derived from an EMBL/GenBank/DDBJ whole genome shotgun (WGS) entry which is preliminary data.</text>
</comment>
<dbReference type="EMBL" id="SNZA01000001">
    <property type="protein sequence ID" value="TDR14964.1"/>
    <property type="molecule type" value="Genomic_DNA"/>
</dbReference>
<dbReference type="Pfam" id="PF20661">
    <property type="entry name" value="SutA-RBD"/>
    <property type="match status" value="1"/>
</dbReference>
<evidence type="ECO:0000259" key="2">
    <source>
        <dbReference type="Pfam" id="PF20661"/>
    </source>
</evidence>
<dbReference type="OrthoDB" id="6077921at2"/>
<dbReference type="InterPro" id="IPR049191">
    <property type="entry name" value="SutA_RBD"/>
</dbReference>
<evidence type="ECO:0000313" key="3">
    <source>
        <dbReference type="EMBL" id="TDR14964.1"/>
    </source>
</evidence>
<dbReference type="Proteomes" id="UP000295729">
    <property type="component" value="Unassembled WGS sequence"/>
</dbReference>
<dbReference type="RefSeq" id="WP_133559602.1">
    <property type="nucleotide sequence ID" value="NZ_JAJGNH010000004.1"/>
</dbReference>
<evidence type="ECO:0000256" key="1">
    <source>
        <dbReference type="SAM" id="MobiDB-lite"/>
    </source>
</evidence>
<name>A0A4R6XBS0_9GAMM</name>
<feature type="domain" description="Transcriptional regulator SutA RNAP-binding" evidence="2">
    <location>
        <begin position="6"/>
        <end position="40"/>
    </location>
</feature>
<dbReference type="AlphaFoldDB" id="A0A4R6XBS0"/>
<keyword evidence="4" id="KW-1185">Reference proteome</keyword>
<sequence>MTKPVKTKAQTRKEIESQVERFIRQQGEIKQVEMGASGLQDGKYNTSHIGFIEPKKDRTPLNHVVAAIQQRKSDKKAPTPPAKEKSKQPKKKIIYDDFGDPIRYVWED</sequence>
<evidence type="ECO:0000313" key="4">
    <source>
        <dbReference type="Proteomes" id="UP000295729"/>
    </source>
</evidence>
<reference evidence="3 4" key="1">
    <citation type="submission" date="2019-03" db="EMBL/GenBank/DDBJ databases">
        <title>Genomic Encyclopedia of Type Strains, Phase IV (KMG-IV): sequencing the most valuable type-strain genomes for metagenomic binning, comparative biology and taxonomic classification.</title>
        <authorList>
            <person name="Goeker M."/>
        </authorList>
    </citation>
    <scope>NUCLEOTIDE SEQUENCE [LARGE SCALE GENOMIC DNA]</scope>
    <source>
        <strain evidence="3 4">DSM 5604</strain>
    </source>
</reference>
<feature type="compositionally biased region" description="Basic and acidic residues" evidence="1">
    <location>
        <begin position="71"/>
        <end position="87"/>
    </location>
</feature>
<organism evidence="3 4">
    <name type="scientific">Marinomonas communis</name>
    <dbReference type="NCBI Taxonomy" id="28254"/>
    <lineage>
        <taxon>Bacteria</taxon>
        <taxon>Pseudomonadati</taxon>
        <taxon>Pseudomonadota</taxon>
        <taxon>Gammaproteobacteria</taxon>
        <taxon>Oceanospirillales</taxon>
        <taxon>Oceanospirillaceae</taxon>
        <taxon>Marinomonas</taxon>
    </lineage>
</organism>